<dbReference type="InterPro" id="IPR016696">
    <property type="entry name" value="TRAPP-I_su5"/>
</dbReference>
<dbReference type="SUPFAM" id="SSF111126">
    <property type="entry name" value="Ligand-binding domain in the NO signalling and Golgi transport"/>
    <property type="match status" value="1"/>
</dbReference>
<evidence type="ECO:0000256" key="4">
    <source>
        <dbReference type="ARBA" id="ARBA00022824"/>
    </source>
</evidence>
<name>W1QG52_OGAPD</name>
<dbReference type="eggNOG" id="KOG3315">
    <property type="taxonomic scope" value="Eukaryota"/>
</dbReference>
<dbReference type="InterPro" id="IPR024096">
    <property type="entry name" value="NO_sig/Golgi_transp_ligand-bd"/>
</dbReference>
<evidence type="ECO:0000256" key="7">
    <source>
        <dbReference type="PIRNR" id="PIRNR017479"/>
    </source>
</evidence>
<proteinExistence type="inferred from homology"/>
<evidence type="ECO:0000313" key="9">
    <source>
        <dbReference type="EMBL" id="ESX00111.1"/>
    </source>
</evidence>
<gene>
    <name evidence="9" type="ORF">HPODL_00994</name>
</gene>
<dbReference type="PANTHER" id="PTHR20902:SF0">
    <property type="entry name" value="TRAFFICKING PROTEIN PARTICLE COMPLEX SUBUNIT 5"/>
    <property type="match status" value="1"/>
</dbReference>
<comment type="caution">
    <text evidence="9">The sequence shown here is derived from an EMBL/GenBank/DDBJ whole genome shotgun (WGS) entry which is preliminary data.</text>
</comment>
<evidence type="ECO:0000256" key="1">
    <source>
        <dbReference type="ARBA" id="ARBA00004240"/>
    </source>
</evidence>
<dbReference type="KEGG" id="opa:HPODL_00994"/>
<dbReference type="OMA" id="YMVKFDD"/>
<organism evidence="9 10">
    <name type="scientific">Ogataea parapolymorpha (strain ATCC 26012 / BCRC 20466 / JCM 22074 / NRRL Y-7560 / DL-1)</name>
    <name type="common">Yeast</name>
    <name type="synonym">Hansenula polymorpha</name>
    <dbReference type="NCBI Taxonomy" id="871575"/>
    <lineage>
        <taxon>Eukaryota</taxon>
        <taxon>Fungi</taxon>
        <taxon>Dikarya</taxon>
        <taxon>Ascomycota</taxon>
        <taxon>Saccharomycotina</taxon>
        <taxon>Pichiomycetes</taxon>
        <taxon>Pichiales</taxon>
        <taxon>Pichiaceae</taxon>
        <taxon>Ogataea</taxon>
    </lineage>
</organism>
<evidence type="ECO:0000256" key="5">
    <source>
        <dbReference type="ARBA" id="ARBA00022892"/>
    </source>
</evidence>
<keyword evidence="6 7" id="KW-0333">Golgi apparatus</keyword>
<dbReference type="PANTHER" id="PTHR20902">
    <property type="entry name" value="41-2 PROTEIN ANTIGEN-RELATED"/>
    <property type="match status" value="1"/>
</dbReference>
<dbReference type="STRING" id="871575.W1QG52"/>
<comment type="function">
    <text evidence="7">Plays a key role in the late stages of endoplasmic reticulum to Golgi traffic.</text>
</comment>
<dbReference type="Gene3D" id="3.30.1380.20">
    <property type="entry name" value="Trafficking protein particle complex subunit 3"/>
    <property type="match status" value="1"/>
</dbReference>
<evidence type="ECO:0000256" key="8">
    <source>
        <dbReference type="SAM" id="MobiDB-lite"/>
    </source>
</evidence>
<dbReference type="PIRSF" id="PIRSF017479">
    <property type="entry name" value="TRAPP_I_complex_Trs31"/>
    <property type="match status" value="1"/>
</dbReference>
<dbReference type="FunFam" id="3.30.1380.20:FF:000002">
    <property type="entry name" value="Trafficking protein particle complex subunit"/>
    <property type="match status" value="1"/>
</dbReference>
<dbReference type="GeneID" id="25770461"/>
<dbReference type="Pfam" id="PF04051">
    <property type="entry name" value="TRAPP"/>
    <property type="match status" value="1"/>
</dbReference>
<keyword evidence="5 7" id="KW-0931">ER-Golgi transport</keyword>
<dbReference type="CDD" id="cd14943">
    <property type="entry name" value="TRAPPC5_Trs31"/>
    <property type="match status" value="1"/>
</dbReference>
<dbReference type="GO" id="GO:0005783">
    <property type="term" value="C:endoplasmic reticulum"/>
    <property type="evidence" value="ECO:0007669"/>
    <property type="project" value="UniProtKB-SubCell"/>
</dbReference>
<accession>W1QG52</accession>
<dbReference type="GO" id="GO:0006888">
    <property type="term" value="P:endoplasmic reticulum to Golgi vesicle-mediated transport"/>
    <property type="evidence" value="ECO:0007669"/>
    <property type="project" value="EnsemblFungi"/>
</dbReference>
<keyword evidence="4 7" id="KW-0256">Endoplasmic reticulum</keyword>
<evidence type="ECO:0000313" key="10">
    <source>
        <dbReference type="Proteomes" id="UP000008673"/>
    </source>
</evidence>
<dbReference type="GO" id="GO:1990071">
    <property type="term" value="C:TRAPPII protein complex"/>
    <property type="evidence" value="ECO:0007669"/>
    <property type="project" value="EnsemblFungi"/>
</dbReference>
<evidence type="ECO:0000256" key="3">
    <source>
        <dbReference type="ARBA" id="ARBA00022448"/>
    </source>
</evidence>
<keyword evidence="10" id="KW-1185">Reference proteome</keyword>
<dbReference type="GO" id="GO:1990070">
    <property type="term" value="C:TRAPPI protein complex"/>
    <property type="evidence" value="ECO:0007669"/>
    <property type="project" value="EnsemblFungi"/>
</dbReference>
<evidence type="ECO:0000256" key="2">
    <source>
        <dbReference type="ARBA" id="ARBA00006218"/>
    </source>
</evidence>
<dbReference type="GO" id="GO:0005085">
    <property type="term" value="F:guanyl-nucleotide exchange factor activity"/>
    <property type="evidence" value="ECO:0007669"/>
    <property type="project" value="EnsemblFungi"/>
</dbReference>
<dbReference type="InterPro" id="IPR007194">
    <property type="entry name" value="TRAPP_component"/>
</dbReference>
<feature type="region of interest" description="Disordered" evidence="8">
    <location>
        <begin position="1"/>
        <end position="22"/>
    </location>
</feature>
<reference evidence="9 10" key="1">
    <citation type="journal article" date="2013" name="BMC Genomics">
        <title>Genome sequence and analysis of methylotrophic yeast Hansenula polymorpha DL1.</title>
        <authorList>
            <person name="Ravin N.V."/>
            <person name="Eldarov M.A."/>
            <person name="Kadnikov V.V."/>
            <person name="Beletsky A.V."/>
            <person name="Schneider J."/>
            <person name="Mardanova E.S."/>
            <person name="Smekalova E.M."/>
            <person name="Zvereva M.I."/>
            <person name="Dontsova O.A."/>
            <person name="Mardanov A.V."/>
            <person name="Skryabin K.G."/>
        </authorList>
    </citation>
    <scope>NUCLEOTIDE SEQUENCE [LARGE SCALE GENOMIC DNA]</scope>
    <source>
        <strain evidence="10">ATCC 26012 / BCRC 20466 / JCM 22074 / NRRL Y-7560 / DL-1</strain>
    </source>
</reference>
<sequence>MSKIASGYDPAAGPRTTGTTTVIRPRSSIYDRNLHRARHDISVSSLSFLFMEMVSMNLNQAKSLIELERKLNNLGYSIGTKVLELASLRENFSNNLTSSGKSNMSKREIKVLEILHFITSVIWPSLFEKPADNLEKSSESNCQYMIIDNAPVLMKYISVPKEYEGLNCEAFVAGIVEGILDSTFFKCEVSAHTVPVDGHLGRTVYLINFDEELIARETQ</sequence>
<protein>
    <recommendedName>
        <fullName evidence="7">Trafficking protein particle complex subunit</fullName>
    </recommendedName>
</protein>
<dbReference type="GO" id="GO:1990072">
    <property type="term" value="C:TRAPPIII protein complex"/>
    <property type="evidence" value="ECO:0007669"/>
    <property type="project" value="EnsemblFungi"/>
</dbReference>
<dbReference type="AlphaFoldDB" id="W1QG52"/>
<comment type="subcellular location">
    <subcellularLocation>
        <location evidence="1">Endoplasmic reticulum</location>
    </subcellularLocation>
    <subcellularLocation>
        <location evidence="7">Golgi apparatus</location>
        <location evidence="7">cis-Golgi network</location>
    </subcellularLocation>
</comment>
<keyword evidence="3 7" id="KW-0813">Transport</keyword>
<comment type="subunit">
    <text evidence="7">Part of the multisubunit TRAPP (transport protein particle) complex.</text>
</comment>
<dbReference type="HOGENOM" id="CLU_073154_2_1_1"/>
<comment type="similarity">
    <text evidence="2 7">Belongs to the TRAPP small subunits family. BET3 subfamily.</text>
</comment>
<dbReference type="RefSeq" id="XP_013934917.1">
    <property type="nucleotide sequence ID" value="XM_014079442.1"/>
</dbReference>
<dbReference type="Proteomes" id="UP000008673">
    <property type="component" value="Unassembled WGS sequence"/>
</dbReference>
<evidence type="ECO:0000256" key="6">
    <source>
        <dbReference type="ARBA" id="ARBA00023034"/>
    </source>
</evidence>
<dbReference type="OrthoDB" id="10254842at2759"/>
<dbReference type="EMBL" id="AEOI02000006">
    <property type="protein sequence ID" value="ESX00111.1"/>
    <property type="molecule type" value="Genomic_DNA"/>
</dbReference>